<dbReference type="InterPro" id="IPR057979">
    <property type="entry name" value="TPR_IFT121"/>
</dbReference>
<dbReference type="SMART" id="SM00320">
    <property type="entry name" value="WD40"/>
    <property type="match status" value="5"/>
</dbReference>
<proteinExistence type="predicted"/>
<evidence type="ECO:0000259" key="13">
    <source>
        <dbReference type="Pfam" id="PF25768"/>
    </source>
</evidence>
<evidence type="ECO:0000256" key="2">
    <source>
        <dbReference type="ARBA" id="ARBA00022490"/>
    </source>
</evidence>
<organism evidence="16">
    <name type="scientific">Thelazia callipaeda</name>
    <name type="common">Oriental eyeworm</name>
    <name type="synonym">Parasitic nematode</name>
    <dbReference type="NCBI Taxonomy" id="103827"/>
    <lineage>
        <taxon>Eukaryota</taxon>
        <taxon>Metazoa</taxon>
        <taxon>Ecdysozoa</taxon>
        <taxon>Nematoda</taxon>
        <taxon>Chromadorea</taxon>
        <taxon>Rhabditida</taxon>
        <taxon>Spirurina</taxon>
        <taxon>Spiruromorpha</taxon>
        <taxon>Thelazioidea</taxon>
        <taxon>Thelaziidae</taxon>
        <taxon>Thelazia</taxon>
    </lineage>
</organism>
<evidence type="ECO:0000259" key="11">
    <source>
        <dbReference type="Pfam" id="PF23390"/>
    </source>
</evidence>
<dbReference type="Gene3D" id="2.130.10.10">
    <property type="entry name" value="YVTN repeat-like/Quinoprotein amine dehydrogenase"/>
    <property type="match status" value="2"/>
</dbReference>
<dbReference type="InterPro" id="IPR001680">
    <property type="entry name" value="WD40_rpt"/>
</dbReference>
<protein>
    <submittedName>
        <fullName evidence="16">WD_REPEATS_REGION domain-containing protein</fullName>
    </submittedName>
</protein>
<evidence type="ECO:0000256" key="8">
    <source>
        <dbReference type="ARBA" id="ARBA00023273"/>
    </source>
</evidence>
<keyword evidence="6" id="KW-0969">Cilium</keyword>
<dbReference type="InterPro" id="IPR056157">
    <property type="entry name" value="TPR_IFT80_172_dom"/>
</dbReference>
<sequence length="1150" mass="132170">MFVYLSKKISTPNNSQIQCVSWMKTLGFIATGGEQGFLKVLKLPPNEVNRYGQQSSSSRSSTNLTVNQNLNGHKGNVLIAEWNEFYHKLTTSDSNGLIVLWLVQNDNWFEEMINNRNKSAVIGMAWSHDGHKIVIAYKDGQTIVGSVEGNRLWSRNIANDLLAVCWSRDSSMLYFGLDDGEVLAYDASGTFIQKVHMVCLEKDLHRDTIISMNWFVPVFRSEEHSVLKRSASISNDRPKFLVAYRHGVIQVMRNENDANPVIIKLPNMILCKAKWSPDGSVIAICGILTDKSGQKCVIHFASAYGEPLRNLQIPGQTITDISWESEGLRLCAAVDSHLFFANIRPNYKWAYCSQTIIYTYEKVENAEHCVVFFETKLEETFLKYTKQVLAITSCGEYCVLITRAQDQVNQYFMQICNGIGTTLDSKYFNIEPKYVAMNETQVVIANNLSFTTWQYSIPYASSQGYNTQSDASNSFENTEQRLERKHSYFLAFRDSGTVHRYALPDVTFQSSFTLNCRVEKVELNCAGTRIAVLTNEGLKLYKLTENNAEGLNFVRHDAWNMKWDEEKDDSIAIMEKSKLYIVRNTETEEPVVNGGYICCFRSLIVRTVLLDEIMQNPQTPHKSFIIDVEIKVKSNLSAFKFQSFRHVKNLLDNMKIHEATAFIEKSNHPKLWALLAEVALNRLDTAVAEHAYVMLKDYAGIQLIKRINALQSDELKKAEVAAFYGRIDEAEKIYIENDRFDLAIALREKMNDWFQISDMLQKNNQPNDELLRKAWNNIGDYYVERQKWKEAESYYEKAENYAQLIPCYLMNDEYEKLEQMAKQLPDNHELLVEIGELFLDAGLCEEAVQCFIKWEYAVELSKTHNLRDIDTLLNRYVEQFKGNNERTLAVVQLYKKAGKYLQAARMIFDIASNERKKHAEALRMKKLYVLGALLVEQYHKQSKAEVARDSHNKSEAEIALKGLLEEDSKLSLSDSILIDNAWRGAEAYHFYMLSQRQLYEGDVDRAMTTALLLTDYEDFIEPVEIYSLLALSSCVARQFGVCSRAFIKLESLDSFTADEKKAYQKLALNIYTKYPPEDTRVNHVLCTECNSQIPDFCSICPVCEFKFSRCIASGRPILDYQFWLCSTCKHRAYQKEMDTRKFCPLCHEGI</sequence>
<evidence type="ECO:0000259" key="12">
    <source>
        <dbReference type="Pfam" id="PF24797"/>
    </source>
</evidence>
<accession>A0A158RB20</accession>
<dbReference type="OrthoDB" id="10260567at2759"/>
<dbReference type="STRING" id="103827.A0A158RB20"/>
<dbReference type="InterPro" id="IPR039857">
    <property type="entry name" value="Ift122/121"/>
</dbReference>
<comment type="subcellular location">
    <subcellularLocation>
        <location evidence="1">Cytoplasm</location>
        <location evidence="1">Cytoskeleton</location>
        <location evidence="1">Cilium basal body</location>
    </subcellularLocation>
</comment>
<evidence type="ECO:0000259" key="10">
    <source>
        <dbReference type="Pfam" id="PF23387"/>
    </source>
</evidence>
<dbReference type="PANTHER" id="PTHR12764">
    <property type="entry name" value="WD REPEAT DOMAIN-RELATED"/>
    <property type="match status" value="1"/>
</dbReference>
<dbReference type="Pfam" id="PF23390">
    <property type="entry name" value="Beta-prop_WDR35_2nd"/>
    <property type="match status" value="2"/>
</dbReference>
<evidence type="ECO:0000313" key="16">
    <source>
        <dbReference type="WBParaSite" id="TCLT_0000165501-mRNA-1"/>
    </source>
</evidence>
<feature type="domain" description="IFT121 second beta-propeller" evidence="11">
    <location>
        <begin position="349"/>
        <end position="468"/>
    </location>
</feature>
<dbReference type="SUPFAM" id="SSF50978">
    <property type="entry name" value="WD40 repeat-like"/>
    <property type="match status" value="1"/>
</dbReference>
<dbReference type="Pfam" id="PF23145">
    <property type="entry name" value="Zf_2nd_IFT121"/>
    <property type="match status" value="1"/>
</dbReference>
<keyword evidence="4" id="KW-0677">Repeat</keyword>
<dbReference type="OMA" id="VWAMCWA"/>
<dbReference type="GO" id="GO:0097730">
    <property type="term" value="C:non-motile cilium"/>
    <property type="evidence" value="ECO:0007669"/>
    <property type="project" value="TreeGrafter"/>
</dbReference>
<feature type="domain" description="IFT80/172/WDR35 TPR" evidence="10">
    <location>
        <begin position="671"/>
        <end position="797"/>
    </location>
</feature>
<dbReference type="InterPro" id="IPR036322">
    <property type="entry name" value="WD40_repeat_dom_sf"/>
</dbReference>
<evidence type="ECO:0000256" key="7">
    <source>
        <dbReference type="ARBA" id="ARBA00023212"/>
    </source>
</evidence>
<dbReference type="AlphaFoldDB" id="A0A158RB20"/>
<dbReference type="InterPro" id="IPR056158">
    <property type="entry name" value="Beta-prop_IFT121_2nd"/>
</dbReference>
<dbReference type="EMBL" id="UYYF01000233">
    <property type="protein sequence ID" value="VDM97214.1"/>
    <property type="molecule type" value="Genomic_DNA"/>
</dbReference>
<keyword evidence="5" id="KW-0970">Cilium biogenesis/degradation</keyword>
<dbReference type="InterPro" id="IPR057361">
    <property type="entry name" value="TPR_WDR35"/>
</dbReference>
<keyword evidence="8" id="KW-0966">Cell projection</keyword>
<keyword evidence="3" id="KW-0853">WD repeat</keyword>
<dbReference type="InterPro" id="IPR056170">
    <property type="entry name" value="Znf_IFT121-like"/>
</dbReference>
<gene>
    <name evidence="14" type="ORF">TCLT_LOCUS1656</name>
</gene>
<keyword evidence="2" id="KW-0963">Cytoplasm</keyword>
<feature type="domain" description="IFT121 second beta-propeller" evidence="11">
    <location>
        <begin position="486"/>
        <end position="629"/>
    </location>
</feature>
<keyword evidence="15" id="KW-1185">Reference proteome</keyword>
<dbReference type="Pfam" id="PF25768">
    <property type="entry name" value="TPR_IFT121"/>
    <property type="match status" value="1"/>
</dbReference>
<dbReference type="GO" id="GO:0035721">
    <property type="term" value="P:intraciliary retrograde transport"/>
    <property type="evidence" value="ECO:0007669"/>
    <property type="project" value="TreeGrafter"/>
</dbReference>
<dbReference type="InterPro" id="IPR056159">
    <property type="entry name" value="Beta-prop_IFT121_TULP_N"/>
</dbReference>
<dbReference type="Pfam" id="PF23387">
    <property type="entry name" value="TPR_IFT80_172"/>
    <property type="match status" value="1"/>
</dbReference>
<evidence type="ECO:0000259" key="9">
    <source>
        <dbReference type="Pfam" id="PF23145"/>
    </source>
</evidence>
<dbReference type="Pfam" id="PF24797">
    <property type="entry name" value="Beta-prop_WDR35_TULP_N"/>
    <property type="match status" value="1"/>
</dbReference>
<reference evidence="16" key="1">
    <citation type="submission" date="2016-04" db="UniProtKB">
        <authorList>
            <consortium name="WormBaseParasite"/>
        </authorList>
    </citation>
    <scope>IDENTIFICATION</scope>
</reference>
<evidence type="ECO:0000256" key="1">
    <source>
        <dbReference type="ARBA" id="ARBA00004120"/>
    </source>
</evidence>
<evidence type="ECO:0000256" key="5">
    <source>
        <dbReference type="ARBA" id="ARBA00022794"/>
    </source>
</evidence>
<evidence type="ECO:0000256" key="4">
    <source>
        <dbReference type="ARBA" id="ARBA00022737"/>
    </source>
</evidence>
<reference evidence="14 15" key="2">
    <citation type="submission" date="2018-11" db="EMBL/GenBank/DDBJ databases">
        <authorList>
            <consortium name="Pathogen Informatics"/>
        </authorList>
    </citation>
    <scope>NUCLEOTIDE SEQUENCE [LARGE SCALE GENOMIC DNA]</scope>
</reference>
<dbReference type="PANTHER" id="PTHR12764:SF5">
    <property type="entry name" value="LD29485P"/>
    <property type="match status" value="1"/>
</dbReference>
<dbReference type="InterPro" id="IPR017233">
    <property type="entry name" value="WDR35"/>
</dbReference>
<dbReference type="WBParaSite" id="TCLT_0000165501-mRNA-1">
    <property type="protein sequence ID" value="TCLT_0000165501-mRNA-1"/>
    <property type="gene ID" value="TCLT_0000165501"/>
</dbReference>
<dbReference type="GO" id="GO:0030991">
    <property type="term" value="C:intraciliary transport particle A"/>
    <property type="evidence" value="ECO:0007669"/>
    <property type="project" value="TreeGrafter"/>
</dbReference>
<dbReference type="Gene3D" id="1.25.40.470">
    <property type="match status" value="1"/>
</dbReference>
<feature type="domain" description="IFT121-like zinc finger" evidence="9">
    <location>
        <begin position="1110"/>
        <end position="1148"/>
    </location>
</feature>
<evidence type="ECO:0000256" key="6">
    <source>
        <dbReference type="ARBA" id="ARBA00023069"/>
    </source>
</evidence>
<evidence type="ECO:0000313" key="15">
    <source>
        <dbReference type="Proteomes" id="UP000276776"/>
    </source>
</evidence>
<evidence type="ECO:0000313" key="14">
    <source>
        <dbReference type="EMBL" id="VDM97214.1"/>
    </source>
</evidence>
<dbReference type="GO" id="GO:0061512">
    <property type="term" value="P:protein localization to cilium"/>
    <property type="evidence" value="ECO:0007669"/>
    <property type="project" value="TreeGrafter"/>
</dbReference>
<feature type="domain" description="IFT121-like TPR repeats" evidence="13">
    <location>
        <begin position="979"/>
        <end position="1078"/>
    </location>
</feature>
<dbReference type="SUPFAM" id="SSF48452">
    <property type="entry name" value="TPR-like"/>
    <property type="match status" value="1"/>
</dbReference>
<name>A0A158RB20_THECL</name>
<dbReference type="Pfam" id="PF25170">
    <property type="entry name" value="TPR_WDR35"/>
    <property type="match status" value="1"/>
</dbReference>
<dbReference type="GO" id="GO:1905515">
    <property type="term" value="P:non-motile cilium assembly"/>
    <property type="evidence" value="ECO:0007669"/>
    <property type="project" value="TreeGrafter"/>
</dbReference>
<dbReference type="Proteomes" id="UP000276776">
    <property type="component" value="Unassembled WGS sequence"/>
</dbReference>
<evidence type="ECO:0000256" key="3">
    <source>
        <dbReference type="ARBA" id="ARBA00022574"/>
    </source>
</evidence>
<feature type="domain" description="IFT121/TULP4 N-terminal" evidence="12">
    <location>
        <begin position="1"/>
        <end position="344"/>
    </location>
</feature>
<dbReference type="PIRSF" id="PIRSF037536">
    <property type="entry name" value="WD_repeat_p35"/>
    <property type="match status" value="1"/>
</dbReference>
<dbReference type="InterPro" id="IPR011990">
    <property type="entry name" value="TPR-like_helical_dom_sf"/>
</dbReference>
<dbReference type="InterPro" id="IPR015943">
    <property type="entry name" value="WD40/YVTN_repeat-like_dom_sf"/>
</dbReference>
<keyword evidence="7" id="KW-0206">Cytoskeleton</keyword>